<comment type="caution">
    <text evidence="1">The sequence shown here is derived from an EMBL/GenBank/DDBJ whole genome shotgun (WGS) entry which is preliminary data.</text>
</comment>
<proteinExistence type="predicted"/>
<evidence type="ECO:0000313" key="2">
    <source>
        <dbReference type="Proteomes" id="UP001165092"/>
    </source>
</evidence>
<organism evidence="1 2">
    <name type="scientific">Nocardiopsis ansamitocini</name>
    <dbReference type="NCBI Taxonomy" id="1670832"/>
    <lineage>
        <taxon>Bacteria</taxon>
        <taxon>Bacillati</taxon>
        <taxon>Actinomycetota</taxon>
        <taxon>Actinomycetes</taxon>
        <taxon>Streptosporangiales</taxon>
        <taxon>Nocardiopsidaceae</taxon>
        <taxon>Nocardiopsis</taxon>
    </lineage>
</organism>
<evidence type="ECO:0000313" key="1">
    <source>
        <dbReference type="EMBL" id="GLU49118.1"/>
    </source>
</evidence>
<accession>A0A9W6P8V5</accession>
<name>A0A9W6P8V5_9ACTN</name>
<keyword evidence="2" id="KW-1185">Reference proteome</keyword>
<dbReference type="Proteomes" id="UP001165092">
    <property type="component" value="Unassembled WGS sequence"/>
</dbReference>
<protein>
    <submittedName>
        <fullName evidence="1">Uncharacterized protein</fullName>
    </submittedName>
</protein>
<dbReference type="EMBL" id="BSQG01000005">
    <property type="protein sequence ID" value="GLU49118.1"/>
    <property type="molecule type" value="Genomic_DNA"/>
</dbReference>
<sequence length="72" mass="8012">MRVPATVADLPCADVLEPFTDTRPDHDIHEVLPYDGTSLDHVDAVGSRFVESAFSNVQFDHGRLRRSGFNDV</sequence>
<reference evidence="1" key="1">
    <citation type="submission" date="2023-02" db="EMBL/GenBank/DDBJ databases">
        <title>Nocardiopsis ansamitocini NBRC 112285.</title>
        <authorList>
            <person name="Ichikawa N."/>
            <person name="Sato H."/>
            <person name="Tonouchi N."/>
        </authorList>
    </citation>
    <scope>NUCLEOTIDE SEQUENCE</scope>
    <source>
        <strain evidence="1">NBRC 112285</strain>
    </source>
</reference>
<gene>
    <name evidence="1" type="ORF">Nans01_34690</name>
</gene>
<dbReference type="AlphaFoldDB" id="A0A9W6P8V5"/>